<keyword evidence="9" id="KW-0255">Endonuclease</keyword>
<reference evidence="13 14" key="1">
    <citation type="submission" date="2016-11" db="EMBL/GenBank/DDBJ databases">
        <authorList>
            <person name="Jaros S."/>
            <person name="Januszkiewicz K."/>
            <person name="Wedrychowicz H."/>
        </authorList>
    </citation>
    <scope>NUCLEOTIDE SEQUENCE [LARGE SCALE GENOMIC DNA]</scope>
    <source>
        <strain evidence="13 14">DSM 15930</strain>
    </source>
</reference>
<dbReference type="InterPro" id="IPR009027">
    <property type="entry name" value="Ribosomal_bL9/RNase_H1_N"/>
</dbReference>
<accession>A0A1M7JL61</accession>
<dbReference type="InterPro" id="IPR050092">
    <property type="entry name" value="RNase_H"/>
</dbReference>
<gene>
    <name evidence="13" type="ORF">SAMN02746066_02357</name>
</gene>
<name>A0A1M7JL61_9FIRM</name>
<comment type="catalytic activity">
    <reaction evidence="1">
        <text>Endonucleolytic cleavage to 5'-phosphomonoester.</text>
        <dbReference type="EC" id="3.1.26.4"/>
    </reaction>
</comment>
<dbReference type="Pfam" id="PF01693">
    <property type="entry name" value="Cauli_VI"/>
    <property type="match status" value="1"/>
</dbReference>
<evidence type="ECO:0000259" key="12">
    <source>
        <dbReference type="PROSITE" id="PS50879"/>
    </source>
</evidence>
<evidence type="ECO:0000256" key="9">
    <source>
        <dbReference type="ARBA" id="ARBA00022759"/>
    </source>
</evidence>
<dbReference type="Gene3D" id="3.40.970.10">
    <property type="entry name" value="Ribonuclease H1, N-terminal domain"/>
    <property type="match status" value="1"/>
</dbReference>
<dbReference type="Proteomes" id="UP000184038">
    <property type="component" value="Unassembled WGS sequence"/>
</dbReference>
<dbReference type="SUPFAM" id="SSF53098">
    <property type="entry name" value="Ribonuclease H-like"/>
    <property type="match status" value="1"/>
</dbReference>
<keyword evidence="11" id="KW-0460">Magnesium</keyword>
<dbReference type="InterPro" id="IPR012337">
    <property type="entry name" value="RNaseH-like_sf"/>
</dbReference>
<dbReference type="RefSeq" id="WP_073287852.1">
    <property type="nucleotide sequence ID" value="NZ_FRCP01000011.1"/>
</dbReference>
<sequence length="200" mass="22796">MPSKFYAVRKGRKTGVFHSWAECQAQINGFSGAEYKSFKTNEEAMDYVMGEKKVEREPVEDHEKAVAYVDGSYNVHTKEYSYGAVLRHMGKEYEYSQKGTDSTLADMRNVAGEILGARKMMELCVKNNIKELDLYYDYEGIEKWCTGAWQARKEGTQAYRDAYNSMKEALQVNFHKVAAHTGVELNERVDQLAKKALGIA</sequence>
<evidence type="ECO:0000313" key="14">
    <source>
        <dbReference type="Proteomes" id="UP000184038"/>
    </source>
</evidence>
<evidence type="ECO:0000256" key="2">
    <source>
        <dbReference type="ARBA" id="ARBA00001946"/>
    </source>
</evidence>
<protein>
    <recommendedName>
        <fullName evidence="6">Ribonuclease H</fullName>
        <ecNumber evidence="5">3.1.26.4</ecNumber>
    </recommendedName>
</protein>
<evidence type="ECO:0000256" key="5">
    <source>
        <dbReference type="ARBA" id="ARBA00012180"/>
    </source>
</evidence>
<dbReference type="EC" id="3.1.26.4" evidence="5"/>
<comment type="similarity">
    <text evidence="4">Belongs to the RNase H family.</text>
</comment>
<dbReference type="Pfam" id="PF00075">
    <property type="entry name" value="RNase_H"/>
    <property type="match status" value="1"/>
</dbReference>
<dbReference type="PANTHER" id="PTHR10642">
    <property type="entry name" value="RIBONUCLEASE H1"/>
    <property type="match status" value="1"/>
</dbReference>
<dbReference type="InterPro" id="IPR002156">
    <property type="entry name" value="RNaseH_domain"/>
</dbReference>
<evidence type="ECO:0000313" key="13">
    <source>
        <dbReference type="EMBL" id="SHM53754.1"/>
    </source>
</evidence>
<proteinExistence type="inferred from homology"/>
<feature type="domain" description="RNase H type-1" evidence="12">
    <location>
        <begin position="61"/>
        <end position="198"/>
    </location>
</feature>
<keyword evidence="8" id="KW-0479">Metal-binding</keyword>
<evidence type="ECO:0000256" key="8">
    <source>
        <dbReference type="ARBA" id="ARBA00022723"/>
    </source>
</evidence>
<keyword evidence="14" id="KW-1185">Reference proteome</keyword>
<dbReference type="GO" id="GO:0043137">
    <property type="term" value="P:DNA replication, removal of RNA primer"/>
    <property type="evidence" value="ECO:0007669"/>
    <property type="project" value="TreeGrafter"/>
</dbReference>
<evidence type="ECO:0000256" key="3">
    <source>
        <dbReference type="ARBA" id="ARBA00004065"/>
    </source>
</evidence>
<dbReference type="InterPro" id="IPR037056">
    <property type="entry name" value="RNase_H1_N_sf"/>
</dbReference>
<dbReference type="CDD" id="cd09277">
    <property type="entry name" value="RNase_HI_bacteria_like"/>
    <property type="match status" value="1"/>
</dbReference>
<evidence type="ECO:0000256" key="10">
    <source>
        <dbReference type="ARBA" id="ARBA00022801"/>
    </source>
</evidence>
<dbReference type="AlphaFoldDB" id="A0A1M7JL61"/>
<dbReference type="SUPFAM" id="SSF55658">
    <property type="entry name" value="L9 N-domain-like"/>
    <property type="match status" value="1"/>
</dbReference>
<dbReference type="FunFam" id="3.40.970.10:FF:000002">
    <property type="entry name" value="Ribonuclease H"/>
    <property type="match status" value="1"/>
</dbReference>
<keyword evidence="10" id="KW-0378">Hydrolase</keyword>
<comment type="cofactor">
    <cofactor evidence="2">
        <name>Mg(2+)</name>
        <dbReference type="ChEBI" id="CHEBI:18420"/>
    </cofactor>
</comment>
<dbReference type="GO" id="GO:0046872">
    <property type="term" value="F:metal ion binding"/>
    <property type="evidence" value="ECO:0007669"/>
    <property type="project" value="UniProtKB-KW"/>
</dbReference>
<keyword evidence="7" id="KW-0540">Nuclease</keyword>
<dbReference type="InterPro" id="IPR011320">
    <property type="entry name" value="RNase_H1_N"/>
</dbReference>
<organism evidence="13 14">
    <name type="scientific">Anaerosporobacter mobilis DSM 15930</name>
    <dbReference type="NCBI Taxonomy" id="1120996"/>
    <lineage>
        <taxon>Bacteria</taxon>
        <taxon>Bacillati</taxon>
        <taxon>Bacillota</taxon>
        <taxon>Clostridia</taxon>
        <taxon>Lachnospirales</taxon>
        <taxon>Lachnospiraceae</taxon>
        <taxon>Anaerosporobacter</taxon>
    </lineage>
</organism>
<dbReference type="Gene3D" id="3.30.420.10">
    <property type="entry name" value="Ribonuclease H-like superfamily/Ribonuclease H"/>
    <property type="match status" value="1"/>
</dbReference>
<comment type="function">
    <text evidence="3">Endonuclease that specifically degrades the RNA of RNA-DNA hybrids.</text>
</comment>
<dbReference type="PANTHER" id="PTHR10642:SF26">
    <property type="entry name" value="RIBONUCLEASE H1"/>
    <property type="match status" value="1"/>
</dbReference>
<dbReference type="InterPro" id="IPR036397">
    <property type="entry name" value="RNaseH_sf"/>
</dbReference>
<evidence type="ECO:0000256" key="4">
    <source>
        <dbReference type="ARBA" id="ARBA00005300"/>
    </source>
</evidence>
<dbReference type="STRING" id="1120996.SAMN02746066_02357"/>
<dbReference type="GO" id="GO:0003676">
    <property type="term" value="F:nucleic acid binding"/>
    <property type="evidence" value="ECO:0007669"/>
    <property type="project" value="InterPro"/>
</dbReference>
<evidence type="ECO:0000256" key="6">
    <source>
        <dbReference type="ARBA" id="ARBA00017721"/>
    </source>
</evidence>
<dbReference type="OrthoDB" id="9811552at2"/>
<dbReference type="GO" id="GO:0004523">
    <property type="term" value="F:RNA-DNA hybrid ribonuclease activity"/>
    <property type="evidence" value="ECO:0007669"/>
    <property type="project" value="UniProtKB-EC"/>
</dbReference>
<dbReference type="PROSITE" id="PS50879">
    <property type="entry name" value="RNASE_H_1"/>
    <property type="match status" value="1"/>
</dbReference>
<evidence type="ECO:0000256" key="1">
    <source>
        <dbReference type="ARBA" id="ARBA00000077"/>
    </source>
</evidence>
<dbReference type="EMBL" id="FRCP01000011">
    <property type="protein sequence ID" value="SHM53754.1"/>
    <property type="molecule type" value="Genomic_DNA"/>
</dbReference>
<evidence type="ECO:0000256" key="11">
    <source>
        <dbReference type="ARBA" id="ARBA00022842"/>
    </source>
</evidence>
<evidence type="ECO:0000256" key="7">
    <source>
        <dbReference type="ARBA" id="ARBA00022722"/>
    </source>
</evidence>